<dbReference type="Proteomes" id="UP000015102">
    <property type="component" value="Unassembled WGS sequence"/>
</dbReference>
<evidence type="ECO:0000256" key="1">
    <source>
        <dbReference type="SAM" id="SignalP"/>
    </source>
</evidence>
<feature type="chain" id="PRO_5004577379" description="MD-2-related lipid-recognition domain-containing protein" evidence="1">
    <location>
        <begin position="24"/>
        <end position="198"/>
    </location>
</feature>
<dbReference type="PANTHER" id="PTHR20898:SF1">
    <property type="entry name" value="MD-2-RELATED LIPID-RECOGNITION DOMAIN-CONTAINING PROTEIN"/>
    <property type="match status" value="1"/>
</dbReference>
<sequence>MESKASIVLQVLFVLLYVHLSSGVNVIRPKFESIDLWSDNEYLNYTFAMDGETPYFNFTFNVLKNLPDIEIHVEGTLQNKDDMNHYFSLNTTYNLCKVFEFKDKSPIGVLVWSFLNDHGSLPARCPIPAKTYSIHKIWIPEEEATGVINEILFKLNVQATVKLPTPKLILNDTYKGVTYIKSVSSIQQGILSMLKLRK</sequence>
<dbReference type="AlphaFoldDB" id="T1GHX4"/>
<evidence type="ECO:0000313" key="2">
    <source>
        <dbReference type="EnsemblMetazoa" id="MESCA003037-PA"/>
    </source>
</evidence>
<dbReference type="Pfam" id="PF06477">
    <property type="entry name" value="DUF1091"/>
    <property type="match status" value="1"/>
</dbReference>
<name>T1GHX4_MEGSC</name>
<reference evidence="2" key="2">
    <citation type="submission" date="2015-06" db="UniProtKB">
        <authorList>
            <consortium name="EnsemblMetazoa"/>
        </authorList>
    </citation>
    <scope>IDENTIFICATION</scope>
</reference>
<dbReference type="OMA" id="HKVVYDS"/>
<dbReference type="EnsemblMetazoa" id="MESCA003037-RA">
    <property type="protein sequence ID" value="MESCA003037-PA"/>
    <property type="gene ID" value="MESCA003037"/>
</dbReference>
<dbReference type="PANTHER" id="PTHR20898">
    <property type="entry name" value="DAEDALUS ON 3-RELATED-RELATED"/>
    <property type="match status" value="1"/>
</dbReference>
<evidence type="ECO:0000313" key="3">
    <source>
        <dbReference type="Proteomes" id="UP000015102"/>
    </source>
</evidence>
<dbReference type="HOGENOM" id="CLU_1379555_0_0_1"/>
<dbReference type="EMBL" id="CAQQ02073057">
    <property type="status" value="NOT_ANNOTATED_CDS"/>
    <property type="molecule type" value="Genomic_DNA"/>
</dbReference>
<proteinExistence type="predicted"/>
<dbReference type="InterPro" id="IPR010512">
    <property type="entry name" value="DUF1091"/>
</dbReference>
<keyword evidence="3" id="KW-1185">Reference proteome</keyword>
<evidence type="ECO:0008006" key="4">
    <source>
        <dbReference type="Google" id="ProtNLM"/>
    </source>
</evidence>
<keyword evidence="1" id="KW-0732">Signal</keyword>
<organism evidence="2 3">
    <name type="scientific">Megaselia scalaris</name>
    <name type="common">Humpbacked fly</name>
    <name type="synonym">Phora scalaris</name>
    <dbReference type="NCBI Taxonomy" id="36166"/>
    <lineage>
        <taxon>Eukaryota</taxon>
        <taxon>Metazoa</taxon>
        <taxon>Ecdysozoa</taxon>
        <taxon>Arthropoda</taxon>
        <taxon>Hexapoda</taxon>
        <taxon>Insecta</taxon>
        <taxon>Pterygota</taxon>
        <taxon>Neoptera</taxon>
        <taxon>Endopterygota</taxon>
        <taxon>Diptera</taxon>
        <taxon>Brachycera</taxon>
        <taxon>Muscomorpha</taxon>
        <taxon>Platypezoidea</taxon>
        <taxon>Phoridae</taxon>
        <taxon>Megaseliini</taxon>
        <taxon>Megaselia</taxon>
    </lineage>
</organism>
<protein>
    <recommendedName>
        <fullName evidence="4">MD-2-related lipid-recognition domain-containing protein</fullName>
    </recommendedName>
</protein>
<reference evidence="3" key="1">
    <citation type="submission" date="2013-02" db="EMBL/GenBank/DDBJ databases">
        <authorList>
            <person name="Hughes D."/>
        </authorList>
    </citation>
    <scope>NUCLEOTIDE SEQUENCE</scope>
    <source>
        <strain>Durham</strain>
        <strain evidence="3">NC isolate 2 -- Noor lab</strain>
    </source>
</reference>
<accession>T1GHX4</accession>
<feature type="signal peptide" evidence="1">
    <location>
        <begin position="1"/>
        <end position="23"/>
    </location>
</feature>